<dbReference type="GO" id="GO:0016209">
    <property type="term" value="F:antioxidant activity"/>
    <property type="evidence" value="ECO:0007669"/>
    <property type="project" value="InterPro"/>
</dbReference>
<feature type="domain" description="Thioredoxin" evidence="1">
    <location>
        <begin position="3"/>
        <end position="178"/>
    </location>
</feature>
<name>S5DIU4_9ACTN</name>
<reference evidence="2" key="1">
    <citation type="journal article" date="2013" name="Sci. Rep.">
        <title>Metagenomics uncovers a new group of low GC and ultra-small marine Actinobacteria.</title>
        <authorList>
            <person name="Ghai R."/>
            <person name="Mizuno C.M."/>
            <person name="Picazo A."/>
            <person name="Camacho A."/>
            <person name="Rodriguez-Valera F."/>
        </authorList>
    </citation>
    <scope>NUCLEOTIDE SEQUENCE</scope>
</reference>
<dbReference type="GO" id="GO:0016491">
    <property type="term" value="F:oxidoreductase activity"/>
    <property type="evidence" value="ECO:0007669"/>
    <property type="project" value="InterPro"/>
</dbReference>
<accession>S5DIU4</accession>
<sequence length="178" mass="20284">MKLKKGDKIEEITLPSIDGTTFNLEAIKGKKAMVSFYRYSSCPFCHLRINEIINKKNEFGDNFIPIAIFDCDFDDLVKNSKKHDGNITILCDDDRVYFDKYEVQNSFFRFLFGITIRVDRFFRALSKGYNPASNMSGAFLGLPADILIDENGVVEKALYGAHTANHIPMKEVIEFSNS</sequence>
<proteinExistence type="predicted"/>
<dbReference type="Gene3D" id="3.40.30.10">
    <property type="entry name" value="Glutaredoxin"/>
    <property type="match status" value="1"/>
</dbReference>
<protein>
    <submittedName>
        <fullName evidence="2">Peroxiredoxin</fullName>
    </submittedName>
</protein>
<dbReference type="InterPro" id="IPR013766">
    <property type="entry name" value="Thioredoxin_domain"/>
</dbReference>
<dbReference type="PROSITE" id="PS51352">
    <property type="entry name" value="THIOREDOXIN_2"/>
    <property type="match status" value="1"/>
</dbReference>
<dbReference type="SUPFAM" id="SSF52833">
    <property type="entry name" value="Thioredoxin-like"/>
    <property type="match status" value="1"/>
</dbReference>
<dbReference type="AlphaFoldDB" id="S5DIU4"/>
<dbReference type="Pfam" id="PF00578">
    <property type="entry name" value="AhpC-TSA"/>
    <property type="match status" value="1"/>
</dbReference>
<dbReference type="InterPro" id="IPR000866">
    <property type="entry name" value="AhpC/TSA"/>
</dbReference>
<evidence type="ECO:0000313" key="2">
    <source>
        <dbReference type="EMBL" id="AGQ18696.1"/>
    </source>
</evidence>
<evidence type="ECO:0000259" key="1">
    <source>
        <dbReference type="PROSITE" id="PS51352"/>
    </source>
</evidence>
<dbReference type="EMBL" id="KC811108">
    <property type="protein sequence ID" value="AGQ18696.1"/>
    <property type="molecule type" value="Genomic_DNA"/>
</dbReference>
<organism evidence="2">
    <name type="scientific">Candidatus Actinomarina minuta</name>
    <dbReference type="NCBI Taxonomy" id="1389454"/>
    <lineage>
        <taxon>Bacteria</taxon>
        <taxon>Bacillati</taxon>
        <taxon>Actinomycetota</taxon>
        <taxon>Actinomycetes</taxon>
        <taxon>Candidatus Actinomarinidae</taxon>
        <taxon>Candidatus Actinomarinales</taxon>
        <taxon>Candidatus Actinomarineae</taxon>
        <taxon>Candidatus Actinomarinaceae</taxon>
        <taxon>Candidatus Actinomarina</taxon>
    </lineage>
</organism>
<dbReference type="InterPro" id="IPR036249">
    <property type="entry name" value="Thioredoxin-like_sf"/>
</dbReference>